<protein>
    <submittedName>
        <fullName evidence="4">Heme utilization protein HutZ</fullName>
    </submittedName>
</protein>
<evidence type="ECO:0000259" key="2">
    <source>
        <dbReference type="Pfam" id="PF01243"/>
    </source>
</evidence>
<dbReference type="SUPFAM" id="SSF50475">
    <property type="entry name" value="FMN-binding split barrel"/>
    <property type="match status" value="1"/>
</dbReference>
<dbReference type="GO" id="GO:0005829">
    <property type="term" value="C:cytosol"/>
    <property type="evidence" value="ECO:0007669"/>
    <property type="project" value="TreeGrafter"/>
</dbReference>
<accession>A0A3G4US93</accession>
<dbReference type="InterPro" id="IPR052019">
    <property type="entry name" value="F420H2_bilvrd_red/Heme_oxyg"/>
</dbReference>
<dbReference type="EMBL" id="AP024613">
    <property type="protein sequence ID" value="BCV46503.1"/>
    <property type="molecule type" value="Genomic_DNA"/>
</dbReference>
<dbReference type="Proteomes" id="UP000825078">
    <property type="component" value="Chromosome"/>
</dbReference>
<keyword evidence="5" id="KW-1185">Reference proteome</keyword>
<dbReference type="EMBL" id="UGYO01000001">
    <property type="protein sequence ID" value="SUI75926.1"/>
    <property type="molecule type" value="Genomic_DNA"/>
</dbReference>
<dbReference type="GO" id="GO:0070967">
    <property type="term" value="F:coenzyme F420 binding"/>
    <property type="evidence" value="ECO:0007669"/>
    <property type="project" value="TreeGrafter"/>
</dbReference>
<dbReference type="RefSeq" id="WP_025008892.1">
    <property type="nucleotide sequence ID" value="NZ_AP024609.1"/>
</dbReference>
<organism evidence="4 5">
    <name type="scientific">Shewanella algae</name>
    <dbReference type="NCBI Taxonomy" id="38313"/>
    <lineage>
        <taxon>Bacteria</taxon>
        <taxon>Pseudomonadati</taxon>
        <taxon>Pseudomonadota</taxon>
        <taxon>Gammaproteobacteria</taxon>
        <taxon>Alteromonadales</taxon>
        <taxon>Shewanellaceae</taxon>
        <taxon>Shewanella</taxon>
    </lineage>
</organism>
<dbReference type="PIRSF" id="PIRSF004633">
    <property type="entry name" value="UCP_PLP_oxd"/>
    <property type="match status" value="1"/>
</dbReference>
<dbReference type="AlphaFoldDB" id="A0A380A7Y9"/>
<dbReference type="KEGG" id="salg:BS332_03495"/>
<dbReference type="GO" id="GO:0016627">
    <property type="term" value="F:oxidoreductase activity, acting on the CH-CH group of donors"/>
    <property type="evidence" value="ECO:0007669"/>
    <property type="project" value="TreeGrafter"/>
</dbReference>
<gene>
    <name evidence="3" type="primary">hmuZ</name>
    <name evidence="4" type="ORF">NCTC10738_02424</name>
    <name evidence="3" type="ORF">TUM17379_35210</name>
</gene>
<sequence length="177" mass="19469">MTSENQRLQEKLLPEIEDFKQGRTTLQLATQDANGIPNASYAPFALADDGFYILVSDLARHGINLKQSPRVSVMLVEDEAEARSVFARRRLTFDAAAELIARDSQGFAKGVQVLSGRFGEMIDNLAALTDFNLFKLVPERGLYVKGFGQAFSLSGAELLDVNWMRDGHHGTPKAVPA</sequence>
<reference evidence="4 5" key="1">
    <citation type="submission" date="2018-06" db="EMBL/GenBank/DDBJ databases">
        <authorList>
            <consortium name="Pathogen Informatics"/>
            <person name="Doyle S."/>
        </authorList>
    </citation>
    <scope>NUCLEOTIDE SEQUENCE [LARGE SCALE GENOMIC DNA]</scope>
    <source>
        <strain evidence="4 5">NCTC10738</strain>
    </source>
</reference>
<dbReference type="Pfam" id="PF01243">
    <property type="entry name" value="PNPOx_N"/>
    <property type="match status" value="1"/>
</dbReference>
<evidence type="ECO:0000313" key="4">
    <source>
        <dbReference type="EMBL" id="SUI75926.1"/>
    </source>
</evidence>
<dbReference type="NCBIfam" id="TIGR04110">
    <property type="entry name" value="heme_HutZ"/>
    <property type="match status" value="1"/>
</dbReference>
<dbReference type="GeneID" id="93810659"/>
<evidence type="ECO:0000313" key="5">
    <source>
        <dbReference type="Proteomes" id="UP000254069"/>
    </source>
</evidence>
<evidence type="ECO:0000256" key="1">
    <source>
        <dbReference type="ARBA" id="ARBA00023002"/>
    </source>
</evidence>
<keyword evidence="1" id="KW-0560">Oxidoreductase</keyword>
<reference evidence="3" key="2">
    <citation type="submission" date="2021-05" db="EMBL/GenBank/DDBJ databases">
        <title>Molecular characterization for Shewanella algae harboring chromosomal blaOXA-55-like strains isolated from clinical and environment sample.</title>
        <authorList>
            <person name="Ohama Y."/>
            <person name="Aoki K."/>
            <person name="Harada S."/>
            <person name="Moriya K."/>
            <person name="Ishii Y."/>
            <person name="Tateda K."/>
        </authorList>
    </citation>
    <scope>NUCLEOTIDE SEQUENCE</scope>
    <source>
        <strain evidence="3">TUM17379</strain>
    </source>
</reference>
<dbReference type="InterPro" id="IPR011576">
    <property type="entry name" value="Pyridox_Oxase_N"/>
</dbReference>
<dbReference type="Gene3D" id="2.30.110.10">
    <property type="entry name" value="Electron Transport, Fmn-binding Protein, Chain A"/>
    <property type="match status" value="1"/>
</dbReference>
<name>A0A380A7Y9_9GAMM</name>
<feature type="domain" description="Pyridoxamine 5'-phosphate oxidase N-terminal" evidence="2">
    <location>
        <begin position="13"/>
        <end position="144"/>
    </location>
</feature>
<dbReference type="PANTHER" id="PTHR35176">
    <property type="entry name" value="HEME OXYGENASE HI_0854-RELATED"/>
    <property type="match status" value="1"/>
</dbReference>
<proteinExistence type="predicted"/>
<dbReference type="InterPro" id="IPR012349">
    <property type="entry name" value="Split_barrel_FMN-bd"/>
</dbReference>
<dbReference type="InterPro" id="IPR014419">
    <property type="entry name" value="HutZ"/>
</dbReference>
<dbReference type="Proteomes" id="UP000254069">
    <property type="component" value="Unassembled WGS sequence"/>
</dbReference>
<accession>A0A380A7Y9</accession>
<evidence type="ECO:0000313" key="3">
    <source>
        <dbReference type="EMBL" id="BCV46503.1"/>
    </source>
</evidence>
<dbReference type="PANTHER" id="PTHR35176:SF6">
    <property type="entry name" value="HEME OXYGENASE HI_0854-RELATED"/>
    <property type="match status" value="1"/>
</dbReference>